<proteinExistence type="predicted"/>
<dbReference type="AlphaFoldDB" id="A0A939BVN1"/>
<reference evidence="1" key="1">
    <citation type="submission" date="2021-01" db="EMBL/GenBank/DDBJ databases">
        <title>Novel species in genus Nocardioides.</title>
        <authorList>
            <person name="Zhang G."/>
        </authorList>
    </citation>
    <scope>NUCLEOTIDE SEQUENCE</scope>
    <source>
        <strain evidence="1">Zg-536</strain>
    </source>
</reference>
<accession>A0A939BVN1</accession>
<comment type="caution">
    <text evidence="1">The sequence shown here is derived from an EMBL/GenBank/DDBJ whole genome shotgun (WGS) entry which is preliminary data.</text>
</comment>
<sequence>MNQIEILFAFLGVVVTASQVWQARTAQKAADRLRLADDKRFALAICEPLATPEVHAILAKDDPTKDELSFLEARFALVDASAGLLSDSVTKEKSIGATIEASLRPAKDFLERNGGDPSTDAVDTKLGKVTDHTKYSWDGADAKLPKIVVVNRIARRWATDKGITCKEEFLASFEEELRAAVPGRAAELNRNGLLSEKAAKDYLPDGALVLDGVEYGVDWSCGFKNTRIGVEVHKPVIEYFKDKHQYPIVRR</sequence>
<evidence type="ECO:0000313" key="1">
    <source>
        <dbReference type="EMBL" id="MBM9460136.1"/>
    </source>
</evidence>
<protein>
    <submittedName>
        <fullName evidence="1">Uncharacterized protein</fullName>
    </submittedName>
</protein>
<name>A0A939BVN1_9ACTN</name>
<dbReference type="Proteomes" id="UP000663791">
    <property type="component" value="Unassembled WGS sequence"/>
</dbReference>
<dbReference type="EMBL" id="JAERTX010000007">
    <property type="protein sequence ID" value="MBM9460136.1"/>
    <property type="molecule type" value="Genomic_DNA"/>
</dbReference>
<dbReference type="RefSeq" id="WP_205291448.1">
    <property type="nucleotide sequence ID" value="NZ_CP074406.1"/>
</dbReference>
<keyword evidence="2" id="KW-1185">Reference proteome</keyword>
<gene>
    <name evidence="1" type="ORF">JK386_09490</name>
</gene>
<evidence type="ECO:0000313" key="2">
    <source>
        <dbReference type="Proteomes" id="UP000663791"/>
    </source>
</evidence>
<organism evidence="1 2">
    <name type="scientific">Nocardioides faecalis</name>
    <dbReference type="NCBI Taxonomy" id="2803858"/>
    <lineage>
        <taxon>Bacteria</taxon>
        <taxon>Bacillati</taxon>
        <taxon>Actinomycetota</taxon>
        <taxon>Actinomycetes</taxon>
        <taxon>Propionibacteriales</taxon>
        <taxon>Nocardioidaceae</taxon>
        <taxon>Nocardioides</taxon>
    </lineage>
</organism>